<dbReference type="EMBL" id="JBBNAE010000004">
    <property type="protein sequence ID" value="KAK9129158.1"/>
    <property type="molecule type" value="Genomic_DNA"/>
</dbReference>
<dbReference type="FunFam" id="3.40.50.720:FF:000382">
    <property type="entry name" value="NAD(P)-binding Rossmann-fold superfamily protein"/>
    <property type="match status" value="1"/>
</dbReference>
<keyword evidence="4" id="KW-1185">Reference proteome</keyword>
<gene>
    <name evidence="3" type="ORF">Sjap_009645</name>
</gene>
<evidence type="ECO:0000259" key="2">
    <source>
        <dbReference type="Pfam" id="PF01370"/>
    </source>
</evidence>
<dbReference type="Gene3D" id="3.40.50.720">
    <property type="entry name" value="NAD(P)-binding Rossmann-like Domain"/>
    <property type="match status" value="1"/>
</dbReference>
<dbReference type="Proteomes" id="UP001417504">
    <property type="component" value="Unassembled WGS sequence"/>
</dbReference>
<sequence>MAHIYWYRTAQHSTAQHTCVWSKSNTRETERSTLSLSGSIMEGGKRVVCVTGAGGYLASWVVNFLLSKGYSVHGTVRDPGDQRNAHLMKIEGAFEKLRLFKADLLNYESLLEAIAGCEGVFHVASPVPSTSVPNPEVELVEPAVTGTINVLKASSEAKVKRAVFVSSLAAIVMNPNLSKDQVIDEECWSDMEYCRTTGNWYCLSKTAAEKEALEYGKRNGLDVVTVAPCLVLGPMLQSNMNASSLVLVKLLRDGINTIENKVRNVVDVRDVAEALLLTYEKPEAEGRYLCVSNTTKARDLVEKLRSMYPNYNYPKNFKEVEEEESKVSSAKLQRLGWKFRPLEDTLADSVKSYDEAGILHKD</sequence>
<dbReference type="SUPFAM" id="SSF51735">
    <property type="entry name" value="NAD(P)-binding Rossmann-fold domains"/>
    <property type="match status" value="1"/>
</dbReference>
<feature type="domain" description="NAD-dependent epimerase/dehydratase" evidence="2">
    <location>
        <begin position="48"/>
        <end position="285"/>
    </location>
</feature>
<dbReference type="GO" id="GO:0016616">
    <property type="term" value="F:oxidoreductase activity, acting on the CH-OH group of donors, NAD or NADP as acceptor"/>
    <property type="evidence" value="ECO:0007669"/>
    <property type="project" value="TreeGrafter"/>
</dbReference>
<dbReference type="PANTHER" id="PTHR10366">
    <property type="entry name" value="NAD DEPENDENT EPIMERASE/DEHYDRATASE"/>
    <property type="match status" value="1"/>
</dbReference>
<evidence type="ECO:0000256" key="1">
    <source>
        <dbReference type="ARBA" id="ARBA00023002"/>
    </source>
</evidence>
<proteinExistence type="predicted"/>
<dbReference type="InterPro" id="IPR001509">
    <property type="entry name" value="Epimerase_deHydtase"/>
</dbReference>
<dbReference type="InterPro" id="IPR036291">
    <property type="entry name" value="NAD(P)-bd_dom_sf"/>
</dbReference>
<comment type="caution">
    <text evidence="3">The sequence shown here is derived from an EMBL/GenBank/DDBJ whole genome shotgun (WGS) entry which is preliminary data.</text>
</comment>
<evidence type="ECO:0000313" key="3">
    <source>
        <dbReference type="EMBL" id="KAK9129158.1"/>
    </source>
</evidence>
<evidence type="ECO:0000313" key="4">
    <source>
        <dbReference type="Proteomes" id="UP001417504"/>
    </source>
</evidence>
<dbReference type="Pfam" id="PF01370">
    <property type="entry name" value="Epimerase"/>
    <property type="match status" value="1"/>
</dbReference>
<protein>
    <recommendedName>
        <fullName evidence="2">NAD-dependent epimerase/dehydratase domain-containing protein</fullName>
    </recommendedName>
</protein>
<dbReference type="CDD" id="cd08958">
    <property type="entry name" value="FR_SDR_e"/>
    <property type="match status" value="1"/>
</dbReference>
<dbReference type="InterPro" id="IPR050425">
    <property type="entry name" value="NAD(P)_dehydrat-like"/>
</dbReference>
<accession>A0AAP0P3I1</accession>
<reference evidence="3 4" key="1">
    <citation type="submission" date="2024-01" db="EMBL/GenBank/DDBJ databases">
        <title>Genome assemblies of Stephania.</title>
        <authorList>
            <person name="Yang L."/>
        </authorList>
    </citation>
    <scope>NUCLEOTIDE SEQUENCE [LARGE SCALE GENOMIC DNA]</scope>
    <source>
        <strain evidence="3">QJT</strain>
        <tissue evidence="3">Leaf</tissue>
    </source>
</reference>
<keyword evidence="1" id="KW-0560">Oxidoreductase</keyword>
<organism evidence="3 4">
    <name type="scientific">Stephania japonica</name>
    <dbReference type="NCBI Taxonomy" id="461633"/>
    <lineage>
        <taxon>Eukaryota</taxon>
        <taxon>Viridiplantae</taxon>
        <taxon>Streptophyta</taxon>
        <taxon>Embryophyta</taxon>
        <taxon>Tracheophyta</taxon>
        <taxon>Spermatophyta</taxon>
        <taxon>Magnoliopsida</taxon>
        <taxon>Ranunculales</taxon>
        <taxon>Menispermaceae</taxon>
        <taxon>Menispermoideae</taxon>
        <taxon>Cissampelideae</taxon>
        <taxon>Stephania</taxon>
    </lineage>
</organism>
<name>A0AAP0P3I1_9MAGN</name>
<dbReference type="PANTHER" id="PTHR10366:SF831">
    <property type="entry name" value="NAD-DEPENDENT EPIMERASE_DEHYDRATASE DOMAIN-CONTAINING PROTEIN"/>
    <property type="match status" value="1"/>
</dbReference>
<dbReference type="AlphaFoldDB" id="A0AAP0P3I1"/>